<feature type="domain" description="UspA" evidence="2">
    <location>
        <begin position="1"/>
        <end position="126"/>
    </location>
</feature>
<evidence type="ECO:0000256" key="1">
    <source>
        <dbReference type="ARBA" id="ARBA00008791"/>
    </source>
</evidence>
<feature type="domain" description="UspA" evidence="2">
    <location>
        <begin position="152"/>
        <end position="280"/>
    </location>
</feature>
<dbReference type="PRINTS" id="PR01438">
    <property type="entry name" value="UNVRSLSTRESS"/>
</dbReference>
<accession>A0A1L3Q365</accession>
<dbReference type="SUPFAM" id="SSF52402">
    <property type="entry name" value="Adenine nucleotide alpha hydrolases-like"/>
    <property type="match status" value="2"/>
</dbReference>
<dbReference type="PANTHER" id="PTHR46268">
    <property type="entry name" value="STRESS RESPONSE PROTEIN NHAX"/>
    <property type="match status" value="1"/>
</dbReference>
<dbReference type="InterPro" id="IPR006016">
    <property type="entry name" value="UspA"/>
</dbReference>
<sequence>MIQTILIPTDFTIESEKLLSCIAELKNTGLKKAILLHVVDIFKSQGLAPMFKENAEGKIAEYKQLLEEMGVETITHVVEGDVNKTIIKVADEENVDCIVIGATTSGIIKGRLTGRTTNYISRRSDKILLIEKYNKLEKGEEELYTKTCSAKFSKVMVPLDFSDNSNKILDMLRQMTDIIHEVVLVHIIENAKNKTQLENKKKESLEKLYEIGNDLEKNLVVNYVVKEGKPTKILDELAEEMDITLIMITTHGVESFKDILLGSTAENLLRSTAKPILLIPADNR</sequence>
<proteinExistence type="inferred from homology"/>
<dbReference type="PANTHER" id="PTHR46268:SF26">
    <property type="entry name" value="UNIVERSAL STRESS PROTEIN MJ0577"/>
    <property type="match status" value="1"/>
</dbReference>
<reference evidence="5 7" key="2">
    <citation type="submission" date="2016-10" db="EMBL/GenBank/DDBJ databases">
        <authorList>
            <person name="de Groot N.N."/>
        </authorList>
    </citation>
    <scope>NUCLEOTIDE SEQUENCE [LARGE SCALE GENOMIC DNA]</scope>
    <source>
        <strain evidence="5 7">Z-7982</strain>
    </source>
</reference>
<dbReference type="InterPro" id="IPR006015">
    <property type="entry name" value="Universal_stress_UspA"/>
</dbReference>
<dbReference type="Pfam" id="PF00582">
    <property type="entry name" value="Usp"/>
    <property type="match status" value="2"/>
</dbReference>
<dbReference type="InterPro" id="IPR014729">
    <property type="entry name" value="Rossmann-like_a/b/a_fold"/>
</dbReference>
<dbReference type="STRING" id="2177.BHR79_07110"/>
<organism evidence="3 6">
    <name type="scientific">Methanohalophilus halophilus</name>
    <dbReference type="NCBI Taxonomy" id="2177"/>
    <lineage>
        <taxon>Archaea</taxon>
        <taxon>Methanobacteriati</taxon>
        <taxon>Methanobacteriota</taxon>
        <taxon>Stenosarchaea group</taxon>
        <taxon>Methanomicrobia</taxon>
        <taxon>Methanosarcinales</taxon>
        <taxon>Methanosarcinaceae</taxon>
        <taxon>Methanohalophilus</taxon>
    </lineage>
</organism>
<dbReference type="KEGG" id="mhaz:BHR79_07110"/>
<evidence type="ECO:0000313" key="3">
    <source>
        <dbReference type="EMBL" id="APH39273.1"/>
    </source>
</evidence>
<evidence type="ECO:0000259" key="2">
    <source>
        <dbReference type="Pfam" id="PF00582"/>
    </source>
</evidence>
<comment type="similarity">
    <text evidence="1">Belongs to the universal stress protein A family.</text>
</comment>
<dbReference type="AlphaFoldDB" id="A0A1L3Q365"/>
<reference evidence="3 6" key="1">
    <citation type="submission" date="2016-10" db="EMBL/GenBank/DDBJ databases">
        <title>Methanohalophilus halophilus.</title>
        <authorList>
            <person name="L'haridon S."/>
        </authorList>
    </citation>
    <scope>NUCLEOTIDE SEQUENCE [LARGE SCALE GENOMIC DNA]</scope>
    <source>
        <strain evidence="3 6">Z-7982</strain>
    </source>
</reference>
<reference evidence="4 8" key="3">
    <citation type="submission" date="2018-10" db="EMBL/GenBank/DDBJ databases">
        <title>Cultivation of a novel Methanohalophilus strain from Kebrit Deep of the Red Sea and a genomic comparison of members of the genus Methanohalophilus.</title>
        <authorList>
            <person name="Guan Y."/>
            <person name="Ngugi D.K."/>
            <person name="Stingl U."/>
        </authorList>
    </citation>
    <scope>NUCLEOTIDE SEQUENCE [LARGE SCALE GENOMIC DNA]</scope>
    <source>
        <strain evidence="4 8">DSM 3094</strain>
    </source>
</reference>
<dbReference type="EMBL" id="CP017921">
    <property type="protein sequence ID" value="APH39273.1"/>
    <property type="molecule type" value="Genomic_DNA"/>
</dbReference>
<protein>
    <submittedName>
        <fullName evidence="3 5">Universal stress protein</fullName>
    </submittedName>
</protein>
<name>A0A1L3Q365_9EURY</name>
<dbReference type="GeneID" id="30583523"/>
<gene>
    <name evidence="3" type="ORF">BHR79_07110</name>
    <name evidence="4" type="ORF">EFE40_03125</name>
    <name evidence="5" type="ORF">SAMN04515625_1089</name>
</gene>
<evidence type="ECO:0000313" key="8">
    <source>
        <dbReference type="Proteomes" id="UP000267921"/>
    </source>
</evidence>
<dbReference type="Proteomes" id="UP000186879">
    <property type="component" value="Chromosome"/>
</dbReference>
<dbReference type="EMBL" id="FNMU01000003">
    <property type="protein sequence ID" value="SDW51708.1"/>
    <property type="molecule type" value="Genomic_DNA"/>
</dbReference>
<dbReference type="CDD" id="cd00293">
    <property type="entry name" value="USP-like"/>
    <property type="match status" value="2"/>
</dbReference>
<evidence type="ECO:0000313" key="6">
    <source>
        <dbReference type="Proteomes" id="UP000186879"/>
    </source>
</evidence>
<dbReference type="EMBL" id="RJJG01000003">
    <property type="protein sequence ID" value="RNI09662.1"/>
    <property type="molecule type" value="Genomic_DNA"/>
</dbReference>
<evidence type="ECO:0000313" key="5">
    <source>
        <dbReference type="EMBL" id="SDW51708.1"/>
    </source>
</evidence>
<dbReference type="Gene3D" id="3.40.50.620">
    <property type="entry name" value="HUPs"/>
    <property type="match status" value="2"/>
</dbReference>
<dbReference type="Proteomes" id="UP000198669">
    <property type="component" value="Unassembled WGS sequence"/>
</dbReference>
<dbReference type="Proteomes" id="UP000267921">
    <property type="component" value="Unassembled WGS sequence"/>
</dbReference>
<evidence type="ECO:0000313" key="4">
    <source>
        <dbReference type="EMBL" id="RNI09662.1"/>
    </source>
</evidence>
<keyword evidence="6" id="KW-1185">Reference proteome</keyword>
<dbReference type="OrthoDB" id="107030at2157"/>
<dbReference type="RefSeq" id="WP_072561706.1">
    <property type="nucleotide sequence ID" value="NZ_CP017921.1"/>
</dbReference>
<evidence type="ECO:0000313" key="7">
    <source>
        <dbReference type="Proteomes" id="UP000198669"/>
    </source>
</evidence>